<evidence type="ECO:0000256" key="1">
    <source>
        <dbReference type="ARBA" id="ARBA00022553"/>
    </source>
</evidence>
<dbReference type="SMART" id="SM00448">
    <property type="entry name" value="REC"/>
    <property type="match status" value="1"/>
</dbReference>
<dbReference type="OrthoDB" id="9809318at2"/>
<keyword evidence="4" id="KW-0238">DNA-binding</keyword>
<sequence length="408" mass="45653">MKRAVSGEISTRNDAVNILKQLSEQKKDGCLEVSFNSVTWYLYFEQGQLIYATYSIEPIDLLDNHLRKLSRDVQGITSDIRTQVRINFAAETASETKLRPDYQAISWLVLTKNLSASDAATLISTVAVEVLESYLRLNKARYTLKPKTSELPIYCRLDLSAVLTKANERNQAWQALSPAITSPYQCPKLAPQSGAHQKYAAAQIQKLQKILRGFSFRHLGVLLNLDELKLAQNLHPLIQDKVVVLSDPAAPFNQLPKFDGQATNPAAVRQPQPNSQLNNLEKISVAQKQHTIACIDDSPSILNTINRYLQGQDVSVVMIDDPVKALVQIIRAKPDLILLDVGMPWVDGYELCRLIRKNSRFKNTPVVMVTGNTGLIDRAKAKVSGATDYMTKPFTQPDLLNMVFRHLT</sequence>
<evidence type="ECO:0000313" key="4">
    <source>
        <dbReference type="EMBL" id="PZD71891.1"/>
    </source>
</evidence>
<dbReference type="RefSeq" id="WP_110987608.1">
    <property type="nucleotide sequence ID" value="NZ_CAWNWM010000013.1"/>
</dbReference>
<dbReference type="InterPro" id="IPR025497">
    <property type="entry name" value="PatA-like_N"/>
</dbReference>
<dbReference type="Proteomes" id="UP000248857">
    <property type="component" value="Unassembled WGS sequence"/>
</dbReference>
<dbReference type="Pfam" id="PF00072">
    <property type="entry name" value="Response_reg"/>
    <property type="match status" value="1"/>
</dbReference>
<dbReference type="EMBL" id="PQWO01000013">
    <property type="protein sequence ID" value="PZD71891.1"/>
    <property type="molecule type" value="Genomic_DNA"/>
</dbReference>
<protein>
    <submittedName>
        <fullName evidence="4">DNA-binding response regulator MtrA</fullName>
    </submittedName>
</protein>
<feature type="modified residue" description="4-aspartylphosphate" evidence="2">
    <location>
        <position position="340"/>
    </location>
</feature>
<comment type="caution">
    <text evidence="4">The sequence shown here is derived from an EMBL/GenBank/DDBJ whole genome shotgun (WGS) entry which is preliminary data.</text>
</comment>
<name>A0A2W1JS95_9CYAN</name>
<organism evidence="4 5">
    <name type="scientific">Acaryochloris thomasi RCC1774</name>
    <dbReference type="NCBI Taxonomy" id="1764569"/>
    <lineage>
        <taxon>Bacteria</taxon>
        <taxon>Bacillati</taxon>
        <taxon>Cyanobacteriota</taxon>
        <taxon>Cyanophyceae</taxon>
        <taxon>Acaryochloridales</taxon>
        <taxon>Acaryochloridaceae</taxon>
        <taxon>Acaryochloris</taxon>
        <taxon>Acaryochloris thomasi</taxon>
    </lineage>
</organism>
<dbReference type="PROSITE" id="PS50110">
    <property type="entry name" value="RESPONSE_REGULATORY"/>
    <property type="match status" value="1"/>
</dbReference>
<dbReference type="InterPro" id="IPR050595">
    <property type="entry name" value="Bact_response_regulator"/>
</dbReference>
<keyword evidence="5" id="KW-1185">Reference proteome</keyword>
<dbReference type="InterPro" id="IPR011006">
    <property type="entry name" value="CheY-like_superfamily"/>
</dbReference>
<dbReference type="PANTHER" id="PTHR44591:SF3">
    <property type="entry name" value="RESPONSE REGULATORY DOMAIN-CONTAINING PROTEIN"/>
    <property type="match status" value="1"/>
</dbReference>
<evidence type="ECO:0000256" key="2">
    <source>
        <dbReference type="PROSITE-ProRule" id="PRU00169"/>
    </source>
</evidence>
<evidence type="ECO:0000313" key="5">
    <source>
        <dbReference type="Proteomes" id="UP000248857"/>
    </source>
</evidence>
<feature type="domain" description="Response regulatory" evidence="3">
    <location>
        <begin position="291"/>
        <end position="407"/>
    </location>
</feature>
<dbReference type="GO" id="GO:0000160">
    <property type="term" value="P:phosphorelay signal transduction system"/>
    <property type="evidence" value="ECO:0007669"/>
    <property type="project" value="InterPro"/>
</dbReference>
<keyword evidence="1 2" id="KW-0597">Phosphoprotein</keyword>
<dbReference type="PIRSF" id="PIRSF005897">
    <property type="entry name" value="RR_PatA"/>
    <property type="match status" value="1"/>
</dbReference>
<dbReference type="SUPFAM" id="SSF52172">
    <property type="entry name" value="CheY-like"/>
    <property type="match status" value="1"/>
</dbReference>
<dbReference type="Pfam" id="PF14332">
    <property type="entry name" value="DUF4388"/>
    <property type="match status" value="1"/>
</dbReference>
<dbReference type="InterPro" id="IPR001789">
    <property type="entry name" value="Sig_transdc_resp-reg_receiver"/>
</dbReference>
<accession>A0A2W1JS95</accession>
<dbReference type="GO" id="GO:0003677">
    <property type="term" value="F:DNA binding"/>
    <property type="evidence" value="ECO:0007669"/>
    <property type="project" value="UniProtKB-KW"/>
</dbReference>
<evidence type="ECO:0000259" key="3">
    <source>
        <dbReference type="PROSITE" id="PS50110"/>
    </source>
</evidence>
<dbReference type="InterPro" id="IPR024186">
    <property type="entry name" value="Sig_transdc_resp-reg_PatA"/>
</dbReference>
<reference evidence="4 5" key="1">
    <citation type="journal article" date="2018" name="Sci. Rep.">
        <title>A novel species of the marine cyanobacterium Acaryochloris with a unique pigment content and lifestyle.</title>
        <authorList>
            <person name="Partensky F."/>
            <person name="Six C."/>
            <person name="Ratin M."/>
            <person name="Garczarek L."/>
            <person name="Vaulot D."/>
            <person name="Probert I."/>
            <person name="Calteau A."/>
            <person name="Gourvil P."/>
            <person name="Marie D."/>
            <person name="Grebert T."/>
            <person name="Bouchier C."/>
            <person name="Le Panse S."/>
            <person name="Gachenot M."/>
            <person name="Rodriguez F."/>
            <person name="Garrido J.L."/>
        </authorList>
    </citation>
    <scope>NUCLEOTIDE SEQUENCE [LARGE SCALE GENOMIC DNA]</scope>
    <source>
        <strain evidence="4 5">RCC1774</strain>
    </source>
</reference>
<dbReference type="AlphaFoldDB" id="A0A2W1JS95"/>
<dbReference type="Gene3D" id="3.40.50.2300">
    <property type="match status" value="1"/>
</dbReference>
<gene>
    <name evidence="4" type="primary">mtrA_1</name>
    <name evidence="4" type="ORF">C1752_04375</name>
</gene>
<proteinExistence type="predicted"/>
<dbReference type="PANTHER" id="PTHR44591">
    <property type="entry name" value="STRESS RESPONSE REGULATOR PROTEIN 1"/>
    <property type="match status" value="1"/>
</dbReference>